<organism evidence="2 3">
    <name type="scientific">Candidatus Woesebacteria bacterium GWA1_41_8</name>
    <dbReference type="NCBI Taxonomy" id="1802471"/>
    <lineage>
        <taxon>Bacteria</taxon>
        <taxon>Candidatus Woeseibacteriota</taxon>
    </lineage>
</organism>
<dbReference type="Pfam" id="PF03479">
    <property type="entry name" value="PCC"/>
    <property type="match status" value="1"/>
</dbReference>
<dbReference type="CDD" id="cd11378">
    <property type="entry name" value="DUF296"/>
    <property type="match status" value="1"/>
</dbReference>
<protein>
    <recommendedName>
        <fullName evidence="1">PPC domain-containing protein</fullName>
    </recommendedName>
</protein>
<dbReference type="SUPFAM" id="SSF117856">
    <property type="entry name" value="AF0104/ALDC/Ptd012-like"/>
    <property type="match status" value="1"/>
</dbReference>
<gene>
    <name evidence="2" type="ORF">A2115_02675</name>
</gene>
<dbReference type="PANTHER" id="PTHR34988">
    <property type="entry name" value="PROTEIN, PUTATIVE-RELATED"/>
    <property type="match status" value="1"/>
</dbReference>
<sequence>MRQIAVRLKPGMDLRKELENFASKNKVKAGTLASIVGGLSKATLTKPRKPGEKPKLILKKDLEIVSGMGTFSPNDLHVHISVSDGDGKVWGGHLYYDTIVRITTEVVILVFDNMTFKRELDKETGFEELKIKYHK</sequence>
<comment type="caution">
    <text evidence="2">The sequence shown here is derived from an EMBL/GenBank/DDBJ whole genome shotgun (WGS) entry which is preliminary data.</text>
</comment>
<dbReference type="PROSITE" id="PS51742">
    <property type="entry name" value="PPC"/>
    <property type="match status" value="1"/>
</dbReference>
<dbReference type="AlphaFoldDB" id="A0A1F7WHZ3"/>
<evidence type="ECO:0000259" key="1">
    <source>
        <dbReference type="PROSITE" id="PS51742"/>
    </source>
</evidence>
<dbReference type="PANTHER" id="PTHR34988:SF1">
    <property type="entry name" value="DNA-BINDING PROTEIN"/>
    <property type="match status" value="1"/>
</dbReference>
<proteinExistence type="predicted"/>
<dbReference type="EMBL" id="MGFJ01000021">
    <property type="protein sequence ID" value="OGM02452.1"/>
    <property type="molecule type" value="Genomic_DNA"/>
</dbReference>
<accession>A0A1F7WHZ3</accession>
<dbReference type="InterPro" id="IPR005175">
    <property type="entry name" value="PPC_dom"/>
</dbReference>
<feature type="domain" description="PPC" evidence="1">
    <location>
        <begin position="1"/>
        <end position="132"/>
    </location>
</feature>
<evidence type="ECO:0000313" key="2">
    <source>
        <dbReference type="EMBL" id="OGM02452.1"/>
    </source>
</evidence>
<evidence type="ECO:0000313" key="3">
    <source>
        <dbReference type="Proteomes" id="UP000176198"/>
    </source>
</evidence>
<dbReference type="Proteomes" id="UP000176198">
    <property type="component" value="Unassembled WGS sequence"/>
</dbReference>
<dbReference type="Gene3D" id="3.30.1330.80">
    <property type="entry name" value="Hypothetical protein, similar to alpha- acetolactate decarboxylase, domain 2"/>
    <property type="match status" value="1"/>
</dbReference>
<dbReference type="STRING" id="1802471.A2115_02675"/>
<name>A0A1F7WHZ3_9BACT</name>
<reference evidence="2 3" key="1">
    <citation type="journal article" date="2016" name="Nat. Commun.">
        <title>Thousands of microbial genomes shed light on interconnected biogeochemical processes in an aquifer system.</title>
        <authorList>
            <person name="Anantharaman K."/>
            <person name="Brown C.T."/>
            <person name="Hug L.A."/>
            <person name="Sharon I."/>
            <person name="Castelle C.J."/>
            <person name="Probst A.J."/>
            <person name="Thomas B.C."/>
            <person name="Singh A."/>
            <person name="Wilkins M.J."/>
            <person name="Karaoz U."/>
            <person name="Brodie E.L."/>
            <person name="Williams K.H."/>
            <person name="Hubbard S.S."/>
            <person name="Banfield J.F."/>
        </authorList>
    </citation>
    <scope>NUCLEOTIDE SEQUENCE [LARGE SCALE GENOMIC DNA]</scope>
</reference>